<dbReference type="EMBL" id="FLQZ01000176">
    <property type="protein sequence ID" value="SBT15680.1"/>
    <property type="molecule type" value="Genomic_DNA"/>
</dbReference>
<dbReference type="AlphaFoldDB" id="A0A1C3JKI2"/>
<evidence type="ECO:0000313" key="1">
    <source>
        <dbReference type="EMBL" id="SBT15680.1"/>
    </source>
</evidence>
<keyword evidence="2" id="KW-1185">Reference proteome</keyword>
<protein>
    <submittedName>
        <fullName evidence="1">Uncharacterized protein</fullName>
    </submittedName>
</protein>
<proteinExistence type="predicted"/>
<dbReference type="RefSeq" id="WP_065677800.1">
    <property type="nucleotide sequence ID" value="NZ_AP025464.1"/>
</dbReference>
<sequence>MKVYISPRRQAKIKVFLKAIDSILSGNPKQKSKMDTLSLNNKNVEIESGQFLKHFPEVKSFIKAKKADSTVAWADNGVFVSPENGRVITKSELESTDKVLENERLEEERDNARMAATMYKQQADTLSKTLEKKLGEHHEMFFVLLDNIPDAKKERIIKKFEDNVRPINAGFKEV</sequence>
<name>A0A1C3JKI2_9VIBR</name>
<evidence type="ECO:0000313" key="2">
    <source>
        <dbReference type="Proteomes" id="UP000092819"/>
    </source>
</evidence>
<dbReference type="Proteomes" id="UP000092819">
    <property type="component" value="Unassembled WGS sequence"/>
</dbReference>
<reference evidence="2" key="1">
    <citation type="submission" date="2016-06" db="EMBL/GenBank/DDBJ databases">
        <authorList>
            <person name="Rodrigo-Torres L."/>
            <person name="Arahal D.R."/>
        </authorList>
    </citation>
    <scope>NUCLEOTIDE SEQUENCE [LARGE SCALE GENOMIC DNA]</scope>
    <source>
        <strain evidence="2">CECT 7224</strain>
    </source>
</reference>
<organism evidence="1 2">
    <name type="scientific">Vibrio celticus</name>
    <dbReference type="NCBI Taxonomy" id="446372"/>
    <lineage>
        <taxon>Bacteria</taxon>
        <taxon>Pseudomonadati</taxon>
        <taxon>Pseudomonadota</taxon>
        <taxon>Gammaproteobacteria</taxon>
        <taxon>Vibrionales</taxon>
        <taxon>Vibrionaceae</taxon>
        <taxon>Vibrio</taxon>
    </lineage>
</organism>
<gene>
    <name evidence="1" type="ORF">VCE7224_04485</name>
</gene>
<accession>A0A1C3JKI2</accession>